<keyword evidence="4" id="KW-0408">Iron</keyword>
<proteinExistence type="predicted"/>
<sequence length="224" mass="26491">MNLFKGVYNKLLDYYGPQGWWPIIKEIDGDLKSYYDLNNSLKVSSEEEKLEICIGAILTQNTTWKNAERALINLKRNNLLSVKKLEKLEKEKLAEIIKASGYYNQKAKKIKKFIKFLKSNKEINRENLLEVWGIGPETVDCILLYAYNRPYFVIDAYTKRIFNRLGVCSQKIDYHKLQSQFQQNIERDTYIYKEYHALIVKHCKDYCKKSPKCGKCPIRDYCKN</sequence>
<gene>
    <name evidence="7" type="ORF">BET03_10575</name>
</gene>
<dbReference type="Gene3D" id="1.10.340.30">
    <property type="entry name" value="Hypothetical protein, domain 2"/>
    <property type="match status" value="1"/>
</dbReference>
<protein>
    <recommendedName>
        <fullName evidence="6">HhH-GPD domain-containing protein</fullName>
    </recommendedName>
</protein>
<dbReference type="SMART" id="SM00478">
    <property type="entry name" value="ENDO3c"/>
    <property type="match status" value="1"/>
</dbReference>
<comment type="cofactor">
    <cofactor evidence="1">
        <name>[4Fe-4S] cluster</name>
        <dbReference type="ChEBI" id="CHEBI:49883"/>
    </cofactor>
</comment>
<dbReference type="Gene3D" id="1.10.1670.10">
    <property type="entry name" value="Helix-hairpin-Helix base-excision DNA repair enzymes (C-terminal)"/>
    <property type="match status" value="1"/>
</dbReference>
<reference evidence="7 8" key="1">
    <citation type="submission" date="2016-08" db="EMBL/GenBank/DDBJ databases">
        <title>Novel Firmicutes and Novel Genomes.</title>
        <authorList>
            <person name="Poppleton D.I."/>
            <person name="Gribaldo S."/>
        </authorList>
    </citation>
    <scope>NUCLEOTIDE SEQUENCE [LARGE SCALE GENOMIC DNA]</scope>
    <source>
        <strain evidence="7 8">CTT3</strain>
    </source>
</reference>
<dbReference type="InterPro" id="IPR003651">
    <property type="entry name" value="Endonuclease3_FeS-loop_motif"/>
</dbReference>
<dbReference type="InterPro" id="IPR003265">
    <property type="entry name" value="HhH-GPD_domain"/>
</dbReference>
<evidence type="ECO:0000256" key="4">
    <source>
        <dbReference type="ARBA" id="ARBA00023004"/>
    </source>
</evidence>
<evidence type="ECO:0000313" key="7">
    <source>
        <dbReference type="EMBL" id="RKD32768.1"/>
    </source>
</evidence>
<dbReference type="AlphaFoldDB" id="A0A419T5U3"/>
<evidence type="ECO:0000256" key="5">
    <source>
        <dbReference type="ARBA" id="ARBA00023014"/>
    </source>
</evidence>
<evidence type="ECO:0000256" key="3">
    <source>
        <dbReference type="ARBA" id="ARBA00022723"/>
    </source>
</evidence>
<evidence type="ECO:0000256" key="1">
    <source>
        <dbReference type="ARBA" id="ARBA00001966"/>
    </source>
</evidence>
<dbReference type="GO" id="GO:0051539">
    <property type="term" value="F:4 iron, 4 sulfur cluster binding"/>
    <property type="evidence" value="ECO:0007669"/>
    <property type="project" value="UniProtKB-KW"/>
</dbReference>
<dbReference type="InterPro" id="IPR023170">
    <property type="entry name" value="HhH_base_excis_C"/>
</dbReference>
<dbReference type="PANTHER" id="PTHR10359">
    <property type="entry name" value="A/G-SPECIFIC ADENINE GLYCOSYLASE/ENDONUCLEASE III"/>
    <property type="match status" value="1"/>
</dbReference>
<dbReference type="PIRSF" id="PIRSF001435">
    <property type="entry name" value="Nth"/>
    <property type="match status" value="1"/>
</dbReference>
<feature type="domain" description="HhH-GPD" evidence="6">
    <location>
        <begin position="58"/>
        <end position="205"/>
    </location>
</feature>
<dbReference type="EMBL" id="MCIB01000009">
    <property type="protein sequence ID" value="RKD32768.1"/>
    <property type="molecule type" value="Genomic_DNA"/>
</dbReference>
<dbReference type="PANTHER" id="PTHR10359:SF19">
    <property type="entry name" value="DNA REPAIR GLYCOSYLASE MJ1434-RELATED"/>
    <property type="match status" value="1"/>
</dbReference>
<dbReference type="GO" id="GO:0046872">
    <property type="term" value="F:metal ion binding"/>
    <property type="evidence" value="ECO:0007669"/>
    <property type="project" value="UniProtKB-KW"/>
</dbReference>
<organism evidence="7 8">
    <name type="scientific">Thermohalobacter berrensis</name>
    <dbReference type="NCBI Taxonomy" id="99594"/>
    <lineage>
        <taxon>Bacteria</taxon>
        <taxon>Bacillati</taxon>
        <taxon>Bacillota</taxon>
        <taxon>Tissierellia</taxon>
        <taxon>Tissierellales</taxon>
        <taxon>Thermohalobacteraceae</taxon>
        <taxon>Thermohalobacter</taxon>
    </lineage>
</organism>
<dbReference type="OrthoDB" id="9802365at2"/>
<dbReference type="SUPFAM" id="SSF48150">
    <property type="entry name" value="DNA-glycosylase"/>
    <property type="match status" value="1"/>
</dbReference>
<comment type="caution">
    <text evidence="7">The sequence shown here is derived from an EMBL/GenBank/DDBJ whole genome shotgun (WGS) entry which is preliminary data.</text>
</comment>
<keyword evidence="5" id="KW-0411">Iron-sulfur</keyword>
<dbReference type="GO" id="GO:0016787">
    <property type="term" value="F:hydrolase activity"/>
    <property type="evidence" value="ECO:0007669"/>
    <property type="project" value="UniProtKB-ARBA"/>
</dbReference>
<evidence type="ECO:0000313" key="8">
    <source>
        <dbReference type="Proteomes" id="UP000284177"/>
    </source>
</evidence>
<keyword evidence="8" id="KW-1185">Reference proteome</keyword>
<accession>A0A419T5U3</accession>
<keyword evidence="2" id="KW-0004">4Fe-4S</keyword>
<dbReference type="GO" id="GO:0140097">
    <property type="term" value="F:catalytic activity, acting on DNA"/>
    <property type="evidence" value="ECO:0007669"/>
    <property type="project" value="UniProtKB-ARBA"/>
</dbReference>
<dbReference type="RefSeq" id="WP_120168314.1">
    <property type="nucleotide sequence ID" value="NZ_MCIB01000009.1"/>
</dbReference>
<evidence type="ECO:0000259" key="6">
    <source>
        <dbReference type="SMART" id="SM00478"/>
    </source>
</evidence>
<keyword evidence="3" id="KW-0479">Metal-binding</keyword>
<name>A0A419T5U3_9FIRM</name>
<dbReference type="InterPro" id="IPR011257">
    <property type="entry name" value="DNA_glycosylase"/>
</dbReference>
<dbReference type="GO" id="GO:0006284">
    <property type="term" value="P:base-excision repair"/>
    <property type="evidence" value="ECO:0007669"/>
    <property type="project" value="InterPro"/>
</dbReference>
<dbReference type="CDD" id="cd00056">
    <property type="entry name" value="ENDO3c"/>
    <property type="match status" value="1"/>
</dbReference>
<dbReference type="Proteomes" id="UP000284177">
    <property type="component" value="Unassembled WGS sequence"/>
</dbReference>
<dbReference type="Pfam" id="PF00730">
    <property type="entry name" value="HhH-GPD"/>
    <property type="match status" value="1"/>
</dbReference>
<dbReference type="Pfam" id="PF10576">
    <property type="entry name" value="EndIII_4Fe-2S"/>
    <property type="match status" value="1"/>
</dbReference>
<evidence type="ECO:0000256" key="2">
    <source>
        <dbReference type="ARBA" id="ARBA00022485"/>
    </source>
</evidence>